<dbReference type="GO" id="GO:0016706">
    <property type="term" value="F:2-oxoglutarate-dependent dioxygenase activity"/>
    <property type="evidence" value="ECO:0007669"/>
    <property type="project" value="UniProtKB-ARBA"/>
</dbReference>
<dbReference type="SUPFAM" id="SSF51197">
    <property type="entry name" value="Clavaminate synthase-like"/>
    <property type="match status" value="1"/>
</dbReference>
<dbReference type="EMBL" id="CP000927">
    <property type="protein sequence ID" value="ABZ74183.1"/>
    <property type="molecule type" value="Genomic_DNA"/>
</dbReference>
<protein>
    <submittedName>
        <fullName evidence="2">Phytanoyl-CoA dioxygenase</fullName>
    </submittedName>
</protein>
<dbReference type="STRING" id="366602.Caul_5063"/>
<sequence>MLRKTSSENLPPTPWVESDALEARLAQSDADEAAKAFARDLARDGLAILDLGDDMPALCDRIIAETAGHFARPGVTRVHEAWRRSPAVRELATRPALLQALTLAYGRKPFPFQSLNFMRGSQQDTHADVLHFHAEPSLFMCGVWLALEDVTAGSGPLRYYPGSHRLPVLTMQDAGAEAKVTTSNYNDTYGPAMAERLRQGGFEARHALLKKGQIAVWAANLAHGGSPILDPESTRQSLVVHYYFENCVYYTPMLSTLAKRYVRLPANIATGGWVWPRRAGRRVPVSLKQFGSAIVYRALRRTPRF</sequence>
<name>B0T7B9_CAUSK</name>
<accession>B0T7B9</accession>
<reference evidence="2" key="1">
    <citation type="submission" date="2008-01" db="EMBL/GenBank/DDBJ databases">
        <title>Complete sequence of chromosome of Caulobacter sp. K31.</title>
        <authorList>
            <consortium name="US DOE Joint Genome Institute"/>
            <person name="Copeland A."/>
            <person name="Lucas S."/>
            <person name="Lapidus A."/>
            <person name="Barry K."/>
            <person name="Glavina del Rio T."/>
            <person name="Dalin E."/>
            <person name="Tice H."/>
            <person name="Pitluck S."/>
            <person name="Bruce D."/>
            <person name="Goodwin L."/>
            <person name="Thompson L.S."/>
            <person name="Brettin T."/>
            <person name="Detter J.C."/>
            <person name="Han C."/>
            <person name="Schmutz J."/>
            <person name="Larimer F."/>
            <person name="Land M."/>
            <person name="Hauser L."/>
            <person name="Kyrpides N."/>
            <person name="Kim E."/>
            <person name="Stephens C."/>
            <person name="Richardson P."/>
        </authorList>
    </citation>
    <scope>NUCLEOTIDE SEQUENCE [LARGE SCALE GENOMIC DNA]</scope>
    <source>
        <strain evidence="2">K31</strain>
    </source>
</reference>
<evidence type="ECO:0000256" key="1">
    <source>
        <dbReference type="ARBA" id="ARBA00001954"/>
    </source>
</evidence>
<dbReference type="OrthoDB" id="547161at2"/>
<organism evidence="2">
    <name type="scientific">Caulobacter sp. (strain K31)</name>
    <dbReference type="NCBI Taxonomy" id="366602"/>
    <lineage>
        <taxon>Bacteria</taxon>
        <taxon>Pseudomonadati</taxon>
        <taxon>Pseudomonadota</taxon>
        <taxon>Alphaproteobacteria</taxon>
        <taxon>Caulobacterales</taxon>
        <taxon>Caulobacteraceae</taxon>
        <taxon>Caulobacter</taxon>
    </lineage>
</organism>
<dbReference type="AlphaFoldDB" id="B0T7B9"/>
<dbReference type="PANTHER" id="PTHR20883:SF48">
    <property type="entry name" value="ECTOINE DIOXYGENASE"/>
    <property type="match status" value="1"/>
</dbReference>
<dbReference type="Gene3D" id="2.60.120.620">
    <property type="entry name" value="q2cbj1_9rhob like domain"/>
    <property type="match status" value="1"/>
</dbReference>
<dbReference type="KEGG" id="cak:Caul_5063"/>
<dbReference type="InterPro" id="IPR008775">
    <property type="entry name" value="Phytyl_CoA_dOase-like"/>
</dbReference>
<gene>
    <name evidence="2" type="ordered locus">Caul_5063</name>
</gene>
<dbReference type="PANTHER" id="PTHR20883">
    <property type="entry name" value="PHYTANOYL-COA DIOXYGENASE DOMAIN CONTAINING 1"/>
    <property type="match status" value="1"/>
</dbReference>
<comment type="cofactor">
    <cofactor evidence="1">
        <name>Fe(2+)</name>
        <dbReference type="ChEBI" id="CHEBI:29033"/>
    </cofactor>
</comment>
<dbReference type="GO" id="GO:0005506">
    <property type="term" value="F:iron ion binding"/>
    <property type="evidence" value="ECO:0007669"/>
    <property type="project" value="UniProtKB-ARBA"/>
</dbReference>
<dbReference type="Pfam" id="PF05721">
    <property type="entry name" value="PhyH"/>
    <property type="match status" value="1"/>
</dbReference>
<dbReference type="HOGENOM" id="CLU_061182_0_0_5"/>
<keyword evidence="2" id="KW-0223">Dioxygenase</keyword>
<proteinExistence type="predicted"/>
<evidence type="ECO:0000313" key="2">
    <source>
        <dbReference type="EMBL" id="ABZ74183.1"/>
    </source>
</evidence>
<keyword evidence="2" id="KW-0560">Oxidoreductase</keyword>
<dbReference type="eggNOG" id="COG5285">
    <property type="taxonomic scope" value="Bacteria"/>
</dbReference>